<reference evidence="1 2" key="1">
    <citation type="journal article" date="2015" name="Fungal Genet. Biol.">
        <title>Evolution of novel wood decay mechanisms in Agaricales revealed by the genome sequences of Fistulina hepatica and Cylindrobasidium torrendii.</title>
        <authorList>
            <person name="Floudas D."/>
            <person name="Held B.W."/>
            <person name="Riley R."/>
            <person name="Nagy L.G."/>
            <person name="Koehler G."/>
            <person name="Ransdell A.S."/>
            <person name="Younus H."/>
            <person name="Chow J."/>
            <person name="Chiniquy J."/>
            <person name="Lipzen A."/>
            <person name="Tritt A."/>
            <person name="Sun H."/>
            <person name="Haridas S."/>
            <person name="LaButti K."/>
            <person name="Ohm R.A."/>
            <person name="Kues U."/>
            <person name="Blanchette R.A."/>
            <person name="Grigoriev I.V."/>
            <person name="Minto R.E."/>
            <person name="Hibbett D.S."/>
        </authorList>
    </citation>
    <scope>NUCLEOTIDE SEQUENCE [LARGE SCALE GENOMIC DNA]</scope>
    <source>
        <strain evidence="1 2">FP15055 ss-10</strain>
    </source>
</reference>
<sequence>MAKEYACGTRPHPPTPMLNPIDYNTAQRAVTHHMRNAHPGYRYFCNVPGCDYSVAFCNKAVIKKHAVSEHNGRYEGATLRESDIASKLRTSTYVSGQASMIASQASLLSVFMNATRPAHVAPEPTVTTFLTLTSALNPNMAAFQAPTQPITTNVAHSAHVAVPAANVTAFSTLTDALNPNKKQSGQWLAHVYIEHTSIES</sequence>
<dbReference type="AlphaFoldDB" id="A0A0D7BFY2"/>
<name>A0A0D7BFY2_9AGAR</name>
<proteinExistence type="predicted"/>
<gene>
    <name evidence="1" type="ORF">CYLTODRAFT_410287</name>
</gene>
<evidence type="ECO:0000313" key="2">
    <source>
        <dbReference type="Proteomes" id="UP000054007"/>
    </source>
</evidence>
<organism evidence="1 2">
    <name type="scientific">Cylindrobasidium torrendii FP15055 ss-10</name>
    <dbReference type="NCBI Taxonomy" id="1314674"/>
    <lineage>
        <taxon>Eukaryota</taxon>
        <taxon>Fungi</taxon>
        <taxon>Dikarya</taxon>
        <taxon>Basidiomycota</taxon>
        <taxon>Agaricomycotina</taxon>
        <taxon>Agaricomycetes</taxon>
        <taxon>Agaricomycetidae</taxon>
        <taxon>Agaricales</taxon>
        <taxon>Marasmiineae</taxon>
        <taxon>Physalacriaceae</taxon>
        <taxon>Cylindrobasidium</taxon>
    </lineage>
</organism>
<dbReference type="EMBL" id="KN880500">
    <property type="protein sequence ID" value="KIY68541.1"/>
    <property type="molecule type" value="Genomic_DNA"/>
</dbReference>
<evidence type="ECO:0000313" key="1">
    <source>
        <dbReference type="EMBL" id="KIY68541.1"/>
    </source>
</evidence>
<accession>A0A0D7BFY2</accession>
<protein>
    <submittedName>
        <fullName evidence="1">Uncharacterized protein</fullName>
    </submittedName>
</protein>
<dbReference type="Proteomes" id="UP000054007">
    <property type="component" value="Unassembled WGS sequence"/>
</dbReference>
<keyword evidence="2" id="KW-1185">Reference proteome</keyword>